<feature type="region of interest" description="Disordered" evidence="1">
    <location>
        <begin position="31"/>
        <end position="82"/>
    </location>
</feature>
<sequence length="94" mass="9923">MRAPFHSSTASGPAVNCAALCPHCIEWRDSSTNDHQARGSIAPSVAAKPAPEGTAPRASERHAVTRSGIVLSNVGPATRPQDDLFRHVNGKWLA</sequence>
<comment type="caution">
    <text evidence="2">The sequence shown here is derived from an EMBL/GenBank/DDBJ whole genome shotgun (WGS) entry which is preliminary data.</text>
</comment>
<evidence type="ECO:0000313" key="3">
    <source>
        <dbReference type="Proteomes" id="UP000523795"/>
    </source>
</evidence>
<protein>
    <submittedName>
        <fullName evidence="2">Uncharacterized protein</fullName>
    </submittedName>
</protein>
<keyword evidence="3" id="KW-1185">Reference proteome</keyword>
<evidence type="ECO:0000256" key="1">
    <source>
        <dbReference type="SAM" id="MobiDB-lite"/>
    </source>
</evidence>
<name>A0ABX1JJ38_9MICC</name>
<organism evidence="2 3">
    <name type="scientific">Arthrobacter deserti</name>
    <dbReference type="NCBI Taxonomy" id="1742687"/>
    <lineage>
        <taxon>Bacteria</taxon>
        <taxon>Bacillati</taxon>
        <taxon>Actinomycetota</taxon>
        <taxon>Actinomycetes</taxon>
        <taxon>Micrococcales</taxon>
        <taxon>Micrococcaceae</taxon>
        <taxon>Arthrobacter</taxon>
    </lineage>
</organism>
<dbReference type="Proteomes" id="UP000523795">
    <property type="component" value="Unassembled WGS sequence"/>
</dbReference>
<accession>A0ABX1JJ38</accession>
<dbReference type="EMBL" id="JAAZSR010000011">
    <property type="protein sequence ID" value="NKX49330.1"/>
    <property type="molecule type" value="Genomic_DNA"/>
</dbReference>
<reference evidence="2 3" key="1">
    <citation type="submission" date="2020-04" db="EMBL/GenBank/DDBJ databases">
        <authorList>
            <person name="Liu S."/>
        </authorList>
    </citation>
    <scope>NUCLEOTIDE SEQUENCE [LARGE SCALE GENOMIC DNA]</scope>
    <source>
        <strain evidence="2 3">CGMCC 1.15091</strain>
    </source>
</reference>
<feature type="non-terminal residue" evidence="2">
    <location>
        <position position="94"/>
    </location>
</feature>
<evidence type="ECO:0000313" key="2">
    <source>
        <dbReference type="EMBL" id="NKX49330.1"/>
    </source>
</evidence>
<gene>
    <name evidence="2" type="ORF">HER39_01785</name>
</gene>
<proteinExistence type="predicted"/>